<feature type="chain" id="PRO_5045837007" evidence="1">
    <location>
        <begin position="23"/>
        <end position="156"/>
    </location>
</feature>
<feature type="signal peptide" evidence="1">
    <location>
        <begin position="1"/>
        <end position="22"/>
    </location>
</feature>
<dbReference type="EMBL" id="JAAIKR010000008">
    <property type="protein sequence ID" value="MBR9728305.1"/>
    <property type="molecule type" value="Genomic_DNA"/>
</dbReference>
<organism evidence="2 3">
    <name type="scientific">Shewanella intestini</name>
    <dbReference type="NCBI Taxonomy" id="2017544"/>
    <lineage>
        <taxon>Bacteria</taxon>
        <taxon>Pseudomonadati</taxon>
        <taxon>Pseudomonadota</taxon>
        <taxon>Gammaproteobacteria</taxon>
        <taxon>Alteromonadales</taxon>
        <taxon>Shewanellaceae</taxon>
        <taxon>Shewanella</taxon>
    </lineage>
</organism>
<dbReference type="PROSITE" id="PS51257">
    <property type="entry name" value="PROKAR_LIPOPROTEIN"/>
    <property type="match status" value="1"/>
</dbReference>
<evidence type="ECO:0000256" key="1">
    <source>
        <dbReference type="SAM" id="SignalP"/>
    </source>
</evidence>
<evidence type="ECO:0000313" key="3">
    <source>
        <dbReference type="Proteomes" id="UP000811844"/>
    </source>
</evidence>
<sequence length="156" mass="17317">MKNFYLSAPVLFTLACTFNAFATPSESITVSLPDPLTIESIDGTPLVTPVHSVHLSNENQQLQLRYIDRFEDNADTAHPLQKSAALYIDIPSLLKKLTTPLPQNIVVSMPSINNAEQAKQYLASPSVTINTTSKKLNIKLLTLNQYLLSITNKYKK</sequence>
<proteinExistence type="predicted"/>
<accession>A0ABS5I4L4</accession>
<evidence type="ECO:0000313" key="2">
    <source>
        <dbReference type="EMBL" id="MBR9728305.1"/>
    </source>
</evidence>
<dbReference type="RefSeq" id="WP_153662909.1">
    <property type="nucleotide sequence ID" value="NZ_JAAIKR010000008.1"/>
</dbReference>
<comment type="caution">
    <text evidence="2">The sequence shown here is derived from an EMBL/GenBank/DDBJ whole genome shotgun (WGS) entry which is preliminary data.</text>
</comment>
<name>A0ABS5I4L4_9GAMM</name>
<keyword evidence="3" id="KW-1185">Reference proteome</keyword>
<reference evidence="2 3" key="1">
    <citation type="submission" date="2020-02" db="EMBL/GenBank/DDBJ databases">
        <title>Shewanella WXL01 sp. nov., a marine bacterium isolated from green algae in Luhuitou Fringing Reef (Northern South China Sea).</title>
        <authorList>
            <person name="Wang X."/>
        </authorList>
    </citation>
    <scope>NUCLEOTIDE SEQUENCE [LARGE SCALE GENOMIC DNA]</scope>
    <source>
        <strain evidence="2 3">MCCC 1A01895</strain>
    </source>
</reference>
<dbReference type="Pfam" id="PF09829">
    <property type="entry name" value="DUF2057"/>
    <property type="match status" value="1"/>
</dbReference>
<gene>
    <name evidence="2" type="ORF">G3R48_10005</name>
</gene>
<dbReference type="InterPro" id="IPR018635">
    <property type="entry name" value="UPF0319"/>
</dbReference>
<protein>
    <submittedName>
        <fullName evidence="2">DUF2057 domain-containing protein</fullName>
    </submittedName>
</protein>
<keyword evidence="1" id="KW-0732">Signal</keyword>
<dbReference type="Proteomes" id="UP000811844">
    <property type="component" value="Unassembled WGS sequence"/>
</dbReference>